<comment type="subcellular location">
    <subcellularLocation>
        <location evidence="1">Cell inner membrane</location>
        <topology evidence="1">Multi-pass membrane protein</topology>
    </subcellularLocation>
</comment>
<dbReference type="PIRSF" id="PIRSF006066">
    <property type="entry name" value="HI0050"/>
    <property type="match status" value="1"/>
</dbReference>
<dbReference type="InterPro" id="IPR010656">
    <property type="entry name" value="DctM"/>
</dbReference>
<comment type="caution">
    <text evidence="9">The sequence shown here is derived from an EMBL/GenBank/DDBJ whole genome shotgun (WGS) entry which is preliminary data.</text>
</comment>
<feature type="transmembrane region" description="Helical" evidence="7">
    <location>
        <begin position="6"/>
        <end position="34"/>
    </location>
</feature>
<dbReference type="NCBIfam" id="TIGR00786">
    <property type="entry name" value="dctM"/>
    <property type="match status" value="1"/>
</dbReference>
<evidence type="ECO:0000259" key="8">
    <source>
        <dbReference type="Pfam" id="PF06808"/>
    </source>
</evidence>
<evidence type="ECO:0000256" key="7">
    <source>
        <dbReference type="SAM" id="Phobius"/>
    </source>
</evidence>
<keyword evidence="5 7" id="KW-1133">Transmembrane helix</keyword>
<reference evidence="10" key="1">
    <citation type="journal article" date="2019" name="Int. J. Syst. Evol. Microbiol.">
        <title>The Global Catalogue of Microorganisms (GCM) 10K type strain sequencing project: providing services to taxonomists for standard genome sequencing and annotation.</title>
        <authorList>
            <consortium name="The Broad Institute Genomics Platform"/>
            <consortium name="The Broad Institute Genome Sequencing Center for Infectious Disease"/>
            <person name="Wu L."/>
            <person name="Ma J."/>
        </authorList>
    </citation>
    <scope>NUCLEOTIDE SEQUENCE [LARGE SCALE GENOMIC DNA]</scope>
    <source>
        <strain evidence="10">KCTC 13193</strain>
    </source>
</reference>
<feature type="transmembrane region" description="Helical" evidence="7">
    <location>
        <begin position="54"/>
        <end position="72"/>
    </location>
</feature>
<evidence type="ECO:0000256" key="2">
    <source>
        <dbReference type="ARBA" id="ARBA00022475"/>
    </source>
</evidence>
<feature type="transmembrane region" description="Helical" evidence="7">
    <location>
        <begin position="135"/>
        <end position="159"/>
    </location>
</feature>
<dbReference type="InterPro" id="IPR004681">
    <property type="entry name" value="TRAP_DctM"/>
</dbReference>
<evidence type="ECO:0000256" key="4">
    <source>
        <dbReference type="ARBA" id="ARBA00022692"/>
    </source>
</evidence>
<evidence type="ECO:0000313" key="9">
    <source>
        <dbReference type="EMBL" id="MFC2949191.1"/>
    </source>
</evidence>
<dbReference type="EMBL" id="JBHRRZ010000033">
    <property type="protein sequence ID" value="MFC2949191.1"/>
    <property type="molecule type" value="Genomic_DNA"/>
</dbReference>
<protein>
    <submittedName>
        <fullName evidence="9">TRAP transporter large permease</fullName>
    </submittedName>
</protein>
<keyword evidence="10" id="KW-1185">Reference proteome</keyword>
<evidence type="ECO:0000256" key="3">
    <source>
        <dbReference type="ARBA" id="ARBA00022519"/>
    </source>
</evidence>
<dbReference type="PANTHER" id="PTHR33362:SF5">
    <property type="entry name" value="C4-DICARBOXYLATE TRAP TRANSPORTER LARGE PERMEASE PROTEIN DCTM"/>
    <property type="match status" value="1"/>
</dbReference>
<feature type="transmembrane region" description="Helical" evidence="7">
    <location>
        <begin position="92"/>
        <end position="114"/>
    </location>
</feature>
<feature type="transmembrane region" description="Helical" evidence="7">
    <location>
        <begin position="171"/>
        <end position="192"/>
    </location>
</feature>
<accession>A0ABV7A881</accession>
<sequence length="424" mass="45256">MEITLFIFILLTLLVLGTHIGVALGSSALVILLIFEGTNLTVISQQAFESINDYALAAIPFFILVGDIVMKGDLAKRLLDLADLILRRIHGGAAIAAMIVSVFFASISGSSVASTTALGKNVVNLLGEKGYPKRFIAGLVATGGTIGLLIPPSLSFILIGSMMGIPIIDLFTAGIVPGILQGVMLILVTWWISRKNRWESEFHNIKVTPKMIGERFKSSSGILFLPVLILGGIYLGIFTPTEAAAVAVFYALLLVIILKKTNMRGVWTMFKGALLQSGMVYLIIIGGALTAFMLQSLGLTQGLINLIAGSGLEAWQFLLITNLLIILLGLFLDGISVIVLVSPLLFPVAIAAGIDPIHFAVILTLNIEIAAVTPPVGLNLFVMSGLTKIPVEDVAKGVGPYYFVLIISLLLVTYFPQLSLVLLK</sequence>
<feature type="transmembrane region" description="Helical" evidence="7">
    <location>
        <begin position="401"/>
        <end position="423"/>
    </location>
</feature>
<keyword evidence="6 7" id="KW-0472">Membrane</keyword>
<feature type="transmembrane region" description="Helical" evidence="7">
    <location>
        <begin position="243"/>
        <end position="261"/>
    </location>
</feature>
<evidence type="ECO:0000256" key="6">
    <source>
        <dbReference type="ARBA" id="ARBA00023136"/>
    </source>
</evidence>
<keyword evidence="4 7" id="KW-0812">Transmembrane</keyword>
<keyword evidence="2" id="KW-1003">Cell membrane</keyword>
<feature type="transmembrane region" description="Helical" evidence="7">
    <location>
        <begin position="220"/>
        <end position="237"/>
    </location>
</feature>
<proteinExistence type="predicted"/>
<evidence type="ECO:0000313" key="10">
    <source>
        <dbReference type="Proteomes" id="UP001595387"/>
    </source>
</evidence>
<dbReference type="Proteomes" id="UP001595387">
    <property type="component" value="Unassembled WGS sequence"/>
</dbReference>
<gene>
    <name evidence="9" type="ORF">ACFODW_12780</name>
</gene>
<dbReference type="RefSeq" id="WP_390307043.1">
    <property type="nucleotide sequence ID" value="NZ_JBHRRZ010000033.1"/>
</dbReference>
<keyword evidence="3" id="KW-0997">Cell inner membrane</keyword>
<dbReference type="PANTHER" id="PTHR33362">
    <property type="entry name" value="SIALIC ACID TRAP TRANSPORTER PERMEASE PROTEIN SIAT-RELATED"/>
    <property type="match status" value="1"/>
</dbReference>
<evidence type="ECO:0000256" key="1">
    <source>
        <dbReference type="ARBA" id="ARBA00004429"/>
    </source>
</evidence>
<dbReference type="Pfam" id="PF06808">
    <property type="entry name" value="DctM"/>
    <property type="match status" value="1"/>
</dbReference>
<feature type="transmembrane region" description="Helical" evidence="7">
    <location>
        <begin position="314"/>
        <end position="345"/>
    </location>
</feature>
<feature type="transmembrane region" description="Helical" evidence="7">
    <location>
        <begin position="357"/>
        <end position="381"/>
    </location>
</feature>
<organism evidence="9 10">
    <name type="scientific">Virgibacillus sediminis</name>
    <dbReference type="NCBI Taxonomy" id="202260"/>
    <lineage>
        <taxon>Bacteria</taxon>
        <taxon>Bacillati</taxon>
        <taxon>Bacillota</taxon>
        <taxon>Bacilli</taxon>
        <taxon>Bacillales</taxon>
        <taxon>Bacillaceae</taxon>
        <taxon>Virgibacillus</taxon>
    </lineage>
</organism>
<feature type="domain" description="TRAP C4-dicarboxylate transport system permease DctM subunit" evidence="8">
    <location>
        <begin position="8"/>
        <end position="418"/>
    </location>
</feature>
<feature type="transmembrane region" description="Helical" evidence="7">
    <location>
        <begin position="273"/>
        <end position="294"/>
    </location>
</feature>
<evidence type="ECO:0000256" key="5">
    <source>
        <dbReference type="ARBA" id="ARBA00022989"/>
    </source>
</evidence>
<name>A0ABV7A881_9BACI</name>